<dbReference type="Proteomes" id="UP000572007">
    <property type="component" value="Unassembled WGS sequence"/>
</dbReference>
<name>A0A846WDN8_9NOCA</name>
<keyword evidence="1" id="KW-0812">Transmembrane</keyword>
<dbReference type="AlphaFoldDB" id="A0A846WDN8"/>
<organism evidence="2 3">
    <name type="scientific">Nocardia coubleae</name>
    <dbReference type="NCBI Taxonomy" id="356147"/>
    <lineage>
        <taxon>Bacteria</taxon>
        <taxon>Bacillati</taxon>
        <taxon>Actinomycetota</taxon>
        <taxon>Actinomycetes</taxon>
        <taxon>Mycobacteriales</taxon>
        <taxon>Nocardiaceae</taxon>
        <taxon>Nocardia</taxon>
    </lineage>
</organism>
<feature type="transmembrane region" description="Helical" evidence="1">
    <location>
        <begin position="251"/>
        <end position="272"/>
    </location>
</feature>
<proteinExistence type="predicted"/>
<comment type="caution">
    <text evidence="2">The sequence shown here is derived from an EMBL/GenBank/DDBJ whole genome shotgun (WGS) entry which is preliminary data.</text>
</comment>
<dbReference type="EMBL" id="JAAXOM010000006">
    <property type="protein sequence ID" value="NKX90398.1"/>
    <property type="molecule type" value="Genomic_DNA"/>
</dbReference>
<gene>
    <name evidence="2" type="ORF">HGA10_24240</name>
</gene>
<protein>
    <submittedName>
        <fullName evidence="2">Uncharacterized protein</fullName>
    </submittedName>
</protein>
<keyword evidence="1" id="KW-1133">Transmembrane helix</keyword>
<sequence length="486" mass="52799">MSETVELVTSVQEQAVASWVNYLNQLRIDNFLGALSRQDVHLRDALTSIDEAIRKIDFEVVAANRGGLHGMHGFIAEVAEVGIGNARQQIMGQEPIYRWVNDNGPVDLMRGTVEIQQKFVAAGGRFALGAIAEHLQKYPDYVRNGGKYQIPRDFFEVVQRLHSLSPEEASRELSRSGDGPSFRDWQRVQSFFQDRSVGLDSLEPSTLEYGDVQRDAYTSTMAAEKESLLATDQSARDVAYQQSLPNLREGATAGLTAATLAGGTAFVLAVVARRREGKRLNDFSGQDWADIAGEAGGGFGKGGVRGLSIYALTNFTATSAAVASSIVTASFGIAEQANKLRRNEIDELEFIENAELVALEAAVRALSSFVGQATIPIPVLGAVIGTTVGTVMYKAVASSLSKREAALIERYLDEQRFLDEQLAAEYREVLAKLDQGMSDYLGLLERAFSPDIQVALTGSIQLAIELGVAADEILDSDEKALAYFLD</sequence>
<accession>A0A846WDN8</accession>
<keyword evidence="1" id="KW-0472">Membrane</keyword>
<keyword evidence="3" id="KW-1185">Reference proteome</keyword>
<reference evidence="2 3" key="1">
    <citation type="submission" date="2020-04" db="EMBL/GenBank/DDBJ databases">
        <title>MicrobeNet Type strains.</title>
        <authorList>
            <person name="Nicholson A.C."/>
        </authorList>
    </citation>
    <scope>NUCLEOTIDE SEQUENCE [LARGE SCALE GENOMIC DNA]</scope>
    <source>
        <strain evidence="2 3">DSM 44960</strain>
    </source>
</reference>
<evidence type="ECO:0000313" key="2">
    <source>
        <dbReference type="EMBL" id="NKX90398.1"/>
    </source>
</evidence>
<evidence type="ECO:0000313" key="3">
    <source>
        <dbReference type="Proteomes" id="UP000572007"/>
    </source>
</evidence>
<evidence type="ECO:0000256" key="1">
    <source>
        <dbReference type="SAM" id="Phobius"/>
    </source>
</evidence>